<dbReference type="Gene3D" id="3.30.505.50">
    <property type="entry name" value="Sigma 54 modulation/S30EA ribosomal protein, C-terminal domain"/>
    <property type="match status" value="1"/>
</dbReference>
<dbReference type="PANTHER" id="PTHR33231:SF1">
    <property type="entry name" value="30S RIBOSOMAL PROTEIN"/>
    <property type="match status" value="1"/>
</dbReference>
<keyword evidence="1" id="KW-0810">Translation regulation</keyword>
<dbReference type="EMBL" id="LSFI01000041">
    <property type="protein sequence ID" value="OAG27112.1"/>
    <property type="molecule type" value="Genomic_DNA"/>
</dbReference>
<feature type="coiled-coil region" evidence="4">
    <location>
        <begin position="71"/>
        <end position="98"/>
    </location>
</feature>
<evidence type="ECO:0000256" key="2">
    <source>
        <dbReference type="ARBA" id="ARBA00038695"/>
    </source>
</evidence>
<evidence type="ECO:0000256" key="4">
    <source>
        <dbReference type="SAM" id="Coils"/>
    </source>
</evidence>
<gene>
    <name evidence="6" type="ORF">TH606_08680</name>
</gene>
<evidence type="ECO:0000256" key="1">
    <source>
        <dbReference type="ARBA" id="ARBA00022845"/>
    </source>
</evidence>
<dbReference type="CDD" id="cd00552">
    <property type="entry name" value="RaiA"/>
    <property type="match status" value="1"/>
</dbReference>
<evidence type="ECO:0000313" key="6">
    <source>
        <dbReference type="EMBL" id="OAG27112.1"/>
    </source>
</evidence>
<dbReference type="InterPro" id="IPR050574">
    <property type="entry name" value="HPF/YfiA_ribosome-assoc"/>
</dbReference>
<accession>A0A177E7A7</accession>
<dbReference type="InterPro" id="IPR038416">
    <property type="entry name" value="Ribosom_S30AE_C_sf"/>
</dbReference>
<evidence type="ECO:0000313" key="7">
    <source>
        <dbReference type="Proteomes" id="UP000076964"/>
    </source>
</evidence>
<name>A0A177E7A7_9BACT</name>
<dbReference type="AlphaFoldDB" id="A0A177E7A7"/>
<dbReference type="OrthoDB" id="9794975at2"/>
<protein>
    <recommendedName>
        <fullName evidence="3">Ribosome hibernation promoting factor</fullName>
    </recommendedName>
</protein>
<dbReference type="GO" id="GO:0022627">
    <property type="term" value="C:cytosolic small ribosomal subunit"/>
    <property type="evidence" value="ECO:0007669"/>
    <property type="project" value="TreeGrafter"/>
</dbReference>
<sequence length="176" mass="20044">MQINVTFRHLDSSPGLKEYVNKRISKLAKYFNGPVEANVILKAEKFRQQAEVSIVGDGFNINGKEETGDMYEAIDLVVAKLETQIKKFREKRKSRKKSAGKEFEPAPLTIEEISEEGPEIEVERVFVKPMSVEEAVEQIKTTGQNFLIFNNSETDSVNVLYKKGEERYVLVIPELS</sequence>
<dbReference type="Pfam" id="PF16321">
    <property type="entry name" value="Ribosom_S30AE_C"/>
    <property type="match status" value="1"/>
</dbReference>
<dbReference type="Gene3D" id="3.30.160.100">
    <property type="entry name" value="Ribosome hibernation promotion factor-like"/>
    <property type="match status" value="1"/>
</dbReference>
<feature type="domain" description="Sigma 54 modulation/S30EA ribosomal protein C-terminal" evidence="5">
    <location>
        <begin position="120"/>
        <end position="168"/>
    </location>
</feature>
<dbReference type="RefSeq" id="WP_068542973.1">
    <property type="nucleotide sequence ID" value="NZ_LSFI01000041.1"/>
</dbReference>
<dbReference type="Pfam" id="PF02482">
    <property type="entry name" value="Ribosomal_S30AE"/>
    <property type="match status" value="1"/>
</dbReference>
<dbReference type="InterPro" id="IPR032528">
    <property type="entry name" value="Ribosom_S30AE_C"/>
</dbReference>
<evidence type="ECO:0000259" key="5">
    <source>
        <dbReference type="Pfam" id="PF16321"/>
    </source>
</evidence>
<comment type="caution">
    <text evidence="6">The sequence shown here is derived from an EMBL/GenBank/DDBJ whole genome shotgun (WGS) entry which is preliminary data.</text>
</comment>
<dbReference type="PANTHER" id="PTHR33231">
    <property type="entry name" value="30S RIBOSOMAL PROTEIN"/>
    <property type="match status" value="1"/>
</dbReference>
<keyword evidence="7" id="KW-1185">Reference proteome</keyword>
<dbReference type="InterPro" id="IPR036567">
    <property type="entry name" value="RHF-like"/>
</dbReference>
<dbReference type="Proteomes" id="UP000076964">
    <property type="component" value="Unassembled WGS sequence"/>
</dbReference>
<proteinExistence type="predicted"/>
<keyword evidence="4" id="KW-0175">Coiled coil</keyword>
<organism evidence="6 7">
    <name type="scientific">Thermodesulfatator autotrophicus</name>
    <dbReference type="NCBI Taxonomy" id="1795632"/>
    <lineage>
        <taxon>Bacteria</taxon>
        <taxon>Pseudomonadati</taxon>
        <taxon>Thermodesulfobacteriota</taxon>
        <taxon>Thermodesulfobacteria</taxon>
        <taxon>Thermodesulfobacteriales</taxon>
        <taxon>Thermodesulfatatoraceae</taxon>
        <taxon>Thermodesulfatator</taxon>
    </lineage>
</organism>
<dbReference type="GO" id="GO:0043024">
    <property type="term" value="F:ribosomal small subunit binding"/>
    <property type="evidence" value="ECO:0007669"/>
    <property type="project" value="TreeGrafter"/>
</dbReference>
<dbReference type="GO" id="GO:0045900">
    <property type="term" value="P:negative regulation of translational elongation"/>
    <property type="evidence" value="ECO:0007669"/>
    <property type="project" value="TreeGrafter"/>
</dbReference>
<dbReference type="STRING" id="1795632.TH606_08680"/>
<dbReference type="InterPro" id="IPR003489">
    <property type="entry name" value="RHF/RaiA"/>
</dbReference>
<dbReference type="NCBIfam" id="TIGR00741">
    <property type="entry name" value="yfiA"/>
    <property type="match status" value="1"/>
</dbReference>
<evidence type="ECO:0000256" key="3">
    <source>
        <dbReference type="ARBA" id="ARBA00041148"/>
    </source>
</evidence>
<dbReference type="SUPFAM" id="SSF69754">
    <property type="entry name" value="Ribosome binding protein Y (YfiA homologue)"/>
    <property type="match status" value="1"/>
</dbReference>
<comment type="subunit">
    <text evidence="2">Associates exclusively with 100S ribosomes, which are dimers of 70S ribosomes.</text>
</comment>
<reference evidence="6 7" key="1">
    <citation type="submission" date="2016-02" db="EMBL/GenBank/DDBJ databases">
        <title>Draft genome sequence of Thermodesulfatator sp. S606.</title>
        <authorList>
            <person name="Lai Q."/>
            <person name="Cao J."/>
            <person name="Dupont S."/>
            <person name="Shao Z."/>
            <person name="Jebbar M."/>
            <person name="Alain K."/>
        </authorList>
    </citation>
    <scope>NUCLEOTIDE SEQUENCE [LARGE SCALE GENOMIC DNA]</scope>
    <source>
        <strain evidence="6 7">S606</strain>
    </source>
</reference>